<dbReference type="InterPro" id="IPR029058">
    <property type="entry name" value="AB_hydrolase_fold"/>
</dbReference>
<dbReference type="Proteomes" id="UP000249828">
    <property type="component" value="Unassembled WGS sequence"/>
</dbReference>
<accession>A0A2W4BI48</accession>
<evidence type="ECO:0000256" key="2">
    <source>
        <dbReference type="PIRSR" id="PIRSR017388-2"/>
    </source>
</evidence>
<dbReference type="Pfam" id="PF12146">
    <property type="entry name" value="Hydrolase_4"/>
    <property type="match status" value="1"/>
</dbReference>
<dbReference type="InterPro" id="IPR022742">
    <property type="entry name" value="Hydrolase_4"/>
</dbReference>
<evidence type="ECO:0000259" key="4">
    <source>
        <dbReference type="Pfam" id="PF08386"/>
    </source>
</evidence>
<evidence type="ECO:0000313" key="6">
    <source>
        <dbReference type="EMBL" id="PZL76655.1"/>
    </source>
</evidence>
<feature type="binding site" evidence="2">
    <location>
        <position position="12"/>
    </location>
    <ligand>
        <name>substrate</name>
    </ligand>
</feature>
<feature type="domain" description="Serine aminopeptidase S33" evidence="5">
    <location>
        <begin position="3"/>
        <end position="107"/>
    </location>
</feature>
<feature type="active site" description="Nucleophile" evidence="1">
    <location>
        <position position="80"/>
    </location>
</feature>
<proteinExistence type="predicted"/>
<protein>
    <submittedName>
        <fullName evidence="6">Uncharacterized protein</fullName>
    </submittedName>
</protein>
<dbReference type="AlphaFoldDB" id="A0A2W4BI48"/>
<dbReference type="GO" id="GO:0052689">
    <property type="term" value="F:carboxylic ester hydrolase activity"/>
    <property type="evidence" value="ECO:0007669"/>
    <property type="project" value="InterPro"/>
</dbReference>
<name>A0A2W4BI48_9ENTE</name>
<evidence type="ECO:0000259" key="5">
    <source>
        <dbReference type="Pfam" id="PF12146"/>
    </source>
</evidence>
<keyword evidence="7" id="KW-1185">Reference proteome</keyword>
<organism evidence="6 7">
    <name type="scientific">Enterococcus plantarum</name>
    <dbReference type="NCBI Taxonomy" id="1077675"/>
    <lineage>
        <taxon>Bacteria</taxon>
        <taxon>Bacillati</taxon>
        <taxon>Bacillota</taxon>
        <taxon>Bacilli</taxon>
        <taxon>Lactobacillales</taxon>
        <taxon>Enterococcaceae</taxon>
        <taxon>Enterococcus</taxon>
    </lineage>
</organism>
<evidence type="ECO:0000256" key="1">
    <source>
        <dbReference type="PIRSR" id="PIRSR017388-1"/>
    </source>
</evidence>
<gene>
    <name evidence="6" type="ORF">CI088_02685</name>
</gene>
<dbReference type="EMBL" id="PIEU01000027">
    <property type="protein sequence ID" value="PZL76655.1"/>
    <property type="molecule type" value="Genomic_DNA"/>
</dbReference>
<feature type="active site" description="Charge relay system" evidence="1">
    <location>
        <position position="178"/>
    </location>
</feature>
<feature type="binding site" evidence="2">
    <location>
        <position position="81"/>
    </location>
    <ligand>
        <name>substrate</name>
    </ligand>
</feature>
<comment type="caution">
    <text evidence="6">The sequence shown here is derived from an EMBL/GenBank/DDBJ whole genome shotgun (WGS) entry which is preliminary data.</text>
</comment>
<feature type="active site" description="Charge relay system" evidence="1">
    <location>
        <position position="207"/>
    </location>
</feature>
<feature type="site" description="Important for substrate specificity" evidence="3">
    <location>
        <position position="121"/>
    </location>
</feature>
<dbReference type="PIRSF" id="PIRSF017388">
    <property type="entry name" value="Esterase_lipase"/>
    <property type="match status" value="1"/>
</dbReference>
<evidence type="ECO:0000256" key="3">
    <source>
        <dbReference type="PIRSR" id="PIRSR017388-3"/>
    </source>
</evidence>
<sequence>MKKRAILIIHGFGGNEHEILYLHEYLKQNNLPSFWIQLTGHDGDKQHFSKATSDQWIMDVKRKLDELEQLYTHITCIGFSMGGLLTIQASERESVDQLILCSTPIYLYNVNVIMQDIAEGILLKKQEKLTYYFRSAKTTSIRSCYQFLLLLQKTKKKLKNESQSTTNKKMLILQNRQDETTYYKSAYYLAKAIKMKVSVRIYEKGRHQLFLGENKNVAVKDIRKFILQD</sequence>
<dbReference type="InterPro" id="IPR012354">
    <property type="entry name" value="Esterase_lipase"/>
</dbReference>
<dbReference type="Gene3D" id="3.40.50.1820">
    <property type="entry name" value="alpha/beta hydrolase"/>
    <property type="match status" value="1"/>
</dbReference>
<dbReference type="Pfam" id="PF08386">
    <property type="entry name" value="Abhydrolase_4"/>
    <property type="match status" value="1"/>
</dbReference>
<dbReference type="SUPFAM" id="SSF53474">
    <property type="entry name" value="alpha/beta-Hydrolases"/>
    <property type="match status" value="1"/>
</dbReference>
<reference evidence="6 7" key="1">
    <citation type="submission" date="2017-11" db="EMBL/GenBank/DDBJ databases">
        <title>Draft genome sequence of Enterococcus plantarum TRW2 strain isolated from lettuce.</title>
        <authorList>
            <person name="Kim E.B."/>
            <person name="Marco M.L."/>
            <person name="Williams T.R."/>
            <person name="You I.H."/>
        </authorList>
    </citation>
    <scope>NUCLEOTIDE SEQUENCE [LARGE SCALE GENOMIC DNA]</scope>
    <source>
        <strain evidence="6 7">TRW2</strain>
    </source>
</reference>
<evidence type="ECO:0000313" key="7">
    <source>
        <dbReference type="Proteomes" id="UP000249828"/>
    </source>
</evidence>
<dbReference type="InterPro" id="IPR013595">
    <property type="entry name" value="Pept_S33_TAP-like_C"/>
</dbReference>
<feature type="domain" description="Peptidase S33 tripeptidyl aminopeptidase-like C-terminal" evidence="4">
    <location>
        <begin position="140"/>
        <end position="226"/>
    </location>
</feature>